<feature type="transmembrane region" description="Helical" evidence="6">
    <location>
        <begin position="760"/>
        <end position="780"/>
    </location>
</feature>
<feature type="transmembrane region" description="Helical" evidence="6">
    <location>
        <begin position="21"/>
        <end position="41"/>
    </location>
</feature>
<dbReference type="Pfam" id="PF02687">
    <property type="entry name" value="FtsX"/>
    <property type="match status" value="2"/>
</dbReference>
<evidence type="ECO:0000259" key="8">
    <source>
        <dbReference type="Pfam" id="PF12704"/>
    </source>
</evidence>
<dbReference type="InterPro" id="IPR050250">
    <property type="entry name" value="Macrolide_Exporter_MacB"/>
</dbReference>
<feature type="domain" description="MacB-like periplasmic core" evidence="8">
    <location>
        <begin position="20"/>
        <end position="228"/>
    </location>
</feature>
<feature type="transmembrane region" description="Helical" evidence="6">
    <location>
        <begin position="290"/>
        <end position="316"/>
    </location>
</feature>
<dbReference type="GO" id="GO:0005886">
    <property type="term" value="C:plasma membrane"/>
    <property type="evidence" value="ECO:0007669"/>
    <property type="project" value="UniProtKB-SubCell"/>
</dbReference>
<dbReference type="InterPro" id="IPR025857">
    <property type="entry name" value="MacB_PCD"/>
</dbReference>
<accession>A0A1I2WLZ1</accession>
<keyword evidence="3 6" id="KW-0812">Transmembrane</keyword>
<dbReference type="Pfam" id="PF12704">
    <property type="entry name" value="MacB_PCD"/>
    <property type="match status" value="2"/>
</dbReference>
<dbReference type="RefSeq" id="WP_090993067.1">
    <property type="nucleotide sequence ID" value="NZ_FOPP01000004.1"/>
</dbReference>
<evidence type="ECO:0000256" key="4">
    <source>
        <dbReference type="ARBA" id="ARBA00022989"/>
    </source>
</evidence>
<feature type="domain" description="MacB-like periplasmic core" evidence="8">
    <location>
        <begin position="470"/>
        <end position="640"/>
    </location>
</feature>
<feature type="transmembrane region" description="Helical" evidence="6">
    <location>
        <begin position="674"/>
        <end position="696"/>
    </location>
</feature>
<dbReference type="AlphaFoldDB" id="A0A1I2WLZ1"/>
<feature type="transmembrane region" description="Helical" evidence="6">
    <location>
        <begin position="726"/>
        <end position="745"/>
    </location>
</feature>
<keyword evidence="5 6" id="KW-0472">Membrane</keyword>
<dbReference type="InterPro" id="IPR003838">
    <property type="entry name" value="ABC3_permease_C"/>
</dbReference>
<comment type="subcellular location">
    <subcellularLocation>
        <location evidence="1">Cell membrane</location>
        <topology evidence="1">Multi-pass membrane protein</topology>
    </subcellularLocation>
</comment>
<evidence type="ECO:0000313" key="10">
    <source>
        <dbReference type="Proteomes" id="UP000199666"/>
    </source>
</evidence>
<dbReference type="OrthoDB" id="1451596at2"/>
<feature type="transmembrane region" description="Helical" evidence="6">
    <location>
        <begin position="386"/>
        <end position="409"/>
    </location>
</feature>
<dbReference type="EMBL" id="FOPP01000004">
    <property type="protein sequence ID" value="SFH01627.1"/>
    <property type="molecule type" value="Genomic_DNA"/>
</dbReference>
<evidence type="ECO:0000256" key="3">
    <source>
        <dbReference type="ARBA" id="ARBA00022692"/>
    </source>
</evidence>
<gene>
    <name evidence="9" type="ORF">SAMN04489864_104107</name>
</gene>
<keyword evidence="10" id="KW-1185">Reference proteome</keyword>
<evidence type="ECO:0000256" key="5">
    <source>
        <dbReference type="ARBA" id="ARBA00023136"/>
    </source>
</evidence>
<dbReference type="STRING" id="414048.SAMN04489864_104107"/>
<evidence type="ECO:0000256" key="6">
    <source>
        <dbReference type="SAM" id="Phobius"/>
    </source>
</evidence>
<evidence type="ECO:0000259" key="7">
    <source>
        <dbReference type="Pfam" id="PF02687"/>
    </source>
</evidence>
<feature type="domain" description="ABC3 transporter permease C-terminal" evidence="7">
    <location>
        <begin position="296"/>
        <end position="411"/>
    </location>
</feature>
<sequence length="797" mass="89317">MFKLNLKIAFRNLWKNKSYTFISISGLAVALTIFILAMLYANYQRGYDTWNKDYQQIYRVNYTSTEGEDVGLSPGNLATVSKENIPAVAAATRIQDYWFGEMLVKTKGKSLYMKDILLADSNFFKVFQYQAVYGEVNSALNTPQSVVLSKEYSEILYGKGVNPVGETITLDNNTGYLVEAVVDVARHPSHFKFNLIRRFKKSASADFYSNNYYTYVKLTNNADLAQTKLNFNKTRKEILLAELKKLPVEDQAGFTNFINNNSLYLQPIKDIHLTKSKVEYEFPNNGIGNYMYIMLVVAFLVLIIAAINFTNLAVTMATRRAKETSVRKVLGAQKMQLGIQFILETGLQCVFSLTIALILVELFLPSFNAVLSTTIVLENLSDYQEILMQIAVALVMITLLVGLYPALLISNFLPATVLKGNFNTSNKGYWVRNTLIVAQFAIAILFISGIWVINSQLNYMQTKDLGYQPQQVLAINMMQDNSDQHFNKIKNVLKGIAGVNTISRADHIPGEDMGGNSYSANGNTYTGNFIAVDVDYFNAMGMKLLAGRGYSATNTSDTAKSIILTETAAKTFGITDPVGKTLKFHGQEVNIIGLVKDFNHYSPEKSYQPIVFQYMRGNPLRYVIVNINPAQSAATLAEIEKQWTKLEPEFPIKYNFLNKSFEKLLASQAQLRKLIGMLSAVTIILALMGLFAIAAFTTQRRSKEINIRKVLGASLMDILKLLNRNFAILVIIANLIAWPVAYLILNQWLSEFAFRISMPILPFILSGVFTLLLTVIIVSLQSFKAANANPVDALKYE</sequence>
<reference evidence="9 10" key="1">
    <citation type="submission" date="2016-10" db="EMBL/GenBank/DDBJ databases">
        <authorList>
            <person name="de Groot N.N."/>
        </authorList>
    </citation>
    <scope>NUCLEOTIDE SEQUENCE [LARGE SCALE GENOMIC DNA]</scope>
    <source>
        <strain evidence="9 10">DSM 18684</strain>
    </source>
</reference>
<name>A0A1I2WLZ1_9SPHI</name>
<dbReference type="Proteomes" id="UP000199666">
    <property type="component" value="Unassembled WGS sequence"/>
</dbReference>
<dbReference type="PANTHER" id="PTHR30572:SF18">
    <property type="entry name" value="ABC-TYPE MACROLIDE FAMILY EXPORT SYSTEM PERMEASE COMPONENT 2"/>
    <property type="match status" value="1"/>
</dbReference>
<evidence type="ECO:0000256" key="2">
    <source>
        <dbReference type="ARBA" id="ARBA00022475"/>
    </source>
</evidence>
<feature type="transmembrane region" description="Helical" evidence="6">
    <location>
        <begin position="430"/>
        <end position="453"/>
    </location>
</feature>
<feature type="domain" description="ABC3 transporter permease C-terminal" evidence="7">
    <location>
        <begin position="677"/>
        <end position="790"/>
    </location>
</feature>
<evidence type="ECO:0000313" key="9">
    <source>
        <dbReference type="EMBL" id="SFH01627.1"/>
    </source>
</evidence>
<dbReference type="PANTHER" id="PTHR30572">
    <property type="entry name" value="MEMBRANE COMPONENT OF TRANSPORTER-RELATED"/>
    <property type="match status" value="1"/>
</dbReference>
<keyword evidence="2" id="KW-1003">Cell membrane</keyword>
<keyword evidence="4 6" id="KW-1133">Transmembrane helix</keyword>
<organism evidence="9 10">
    <name type="scientific">Pedobacter insulae</name>
    <dbReference type="NCBI Taxonomy" id="414048"/>
    <lineage>
        <taxon>Bacteria</taxon>
        <taxon>Pseudomonadati</taxon>
        <taxon>Bacteroidota</taxon>
        <taxon>Sphingobacteriia</taxon>
        <taxon>Sphingobacteriales</taxon>
        <taxon>Sphingobacteriaceae</taxon>
        <taxon>Pedobacter</taxon>
    </lineage>
</organism>
<proteinExistence type="predicted"/>
<protein>
    <submittedName>
        <fullName evidence="9">Putative ABC transport system permease protein</fullName>
    </submittedName>
</protein>
<feature type="transmembrane region" description="Helical" evidence="6">
    <location>
        <begin position="337"/>
        <end position="360"/>
    </location>
</feature>
<dbReference type="GO" id="GO:0022857">
    <property type="term" value="F:transmembrane transporter activity"/>
    <property type="evidence" value="ECO:0007669"/>
    <property type="project" value="TreeGrafter"/>
</dbReference>
<evidence type="ECO:0000256" key="1">
    <source>
        <dbReference type="ARBA" id="ARBA00004651"/>
    </source>
</evidence>